<feature type="compositionally biased region" description="Pro residues" evidence="1">
    <location>
        <begin position="119"/>
        <end position="133"/>
    </location>
</feature>
<dbReference type="EMBL" id="JADNYJ010000001">
    <property type="protein sequence ID" value="KAF8913787.1"/>
    <property type="molecule type" value="Genomic_DNA"/>
</dbReference>
<accession>A0A9P5TVK9</accession>
<dbReference type="Proteomes" id="UP000724874">
    <property type="component" value="Unassembled WGS sequence"/>
</dbReference>
<feature type="compositionally biased region" description="Low complexity" evidence="1">
    <location>
        <begin position="330"/>
        <end position="342"/>
    </location>
</feature>
<protein>
    <submittedName>
        <fullName evidence="2">Uncharacterized protein</fullName>
    </submittedName>
</protein>
<feature type="compositionally biased region" description="Pro residues" evidence="1">
    <location>
        <begin position="157"/>
        <end position="170"/>
    </location>
</feature>
<keyword evidence="3" id="KW-1185">Reference proteome</keyword>
<feature type="compositionally biased region" description="Polar residues" evidence="1">
    <location>
        <begin position="286"/>
        <end position="305"/>
    </location>
</feature>
<gene>
    <name evidence="2" type="ORF">CPB84DRAFT_6553</name>
</gene>
<feature type="compositionally biased region" description="Polar residues" evidence="1">
    <location>
        <begin position="343"/>
        <end position="353"/>
    </location>
</feature>
<proteinExistence type="predicted"/>
<evidence type="ECO:0000313" key="2">
    <source>
        <dbReference type="EMBL" id="KAF8913787.1"/>
    </source>
</evidence>
<evidence type="ECO:0000256" key="1">
    <source>
        <dbReference type="SAM" id="MobiDB-lite"/>
    </source>
</evidence>
<name>A0A9P5TVK9_GYMJU</name>
<feature type="compositionally biased region" description="Polar residues" evidence="1">
    <location>
        <begin position="529"/>
        <end position="556"/>
    </location>
</feature>
<feature type="compositionally biased region" description="Basic and acidic residues" evidence="1">
    <location>
        <begin position="410"/>
        <end position="429"/>
    </location>
</feature>
<dbReference type="OrthoDB" id="3068267at2759"/>
<organism evidence="2 3">
    <name type="scientific">Gymnopilus junonius</name>
    <name type="common">Spectacular rustgill mushroom</name>
    <name type="synonym">Gymnopilus spectabilis subsp. junonius</name>
    <dbReference type="NCBI Taxonomy" id="109634"/>
    <lineage>
        <taxon>Eukaryota</taxon>
        <taxon>Fungi</taxon>
        <taxon>Dikarya</taxon>
        <taxon>Basidiomycota</taxon>
        <taxon>Agaricomycotina</taxon>
        <taxon>Agaricomycetes</taxon>
        <taxon>Agaricomycetidae</taxon>
        <taxon>Agaricales</taxon>
        <taxon>Agaricineae</taxon>
        <taxon>Hymenogastraceae</taxon>
        <taxon>Gymnopilus</taxon>
    </lineage>
</organism>
<reference evidence="2" key="1">
    <citation type="submission" date="2020-11" db="EMBL/GenBank/DDBJ databases">
        <authorList>
            <consortium name="DOE Joint Genome Institute"/>
            <person name="Ahrendt S."/>
            <person name="Riley R."/>
            <person name="Andreopoulos W."/>
            <person name="LaButti K."/>
            <person name="Pangilinan J."/>
            <person name="Ruiz-duenas F.J."/>
            <person name="Barrasa J.M."/>
            <person name="Sanchez-Garcia M."/>
            <person name="Camarero S."/>
            <person name="Miyauchi S."/>
            <person name="Serrano A."/>
            <person name="Linde D."/>
            <person name="Babiker R."/>
            <person name="Drula E."/>
            <person name="Ayuso-Fernandez I."/>
            <person name="Pacheco R."/>
            <person name="Padilla G."/>
            <person name="Ferreira P."/>
            <person name="Barriuso J."/>
            <person name="Kellner H."/>
            <person name="Castanera R."/>
            <person name="Alfaro M."/>
            <person name="Ramirez L."/>
            <person name="Pisabarro A.G."/>
            <person name="Kuo A."/>
            <person name="Tritt A."/>
            <person name="Lipzen A."/>
            <person name="He G."/>
            <person name="Yan M."/>
            <person name="Ng V."/>
            <person name="Cullen D."/>
            <person name="Martin F."/>
            <person name="Rosso M.-N."/>
            <person name="Henrissat B."/>
            <person name="Hibbett D."/>
            <person name="Martinez A.T."/>
            <person name="Grigoriev I.V."/>
        </authorList>
    </citation>
    <scope>NUCLEOTIDE SEQUENCE</scope>
    <source>
        <strain evidence="2">AH 44721</strain>
    </source>
</reference>
<feature type="region of interest" description="Disordered" evidence="1">
    <location>
        <begin position="1"/>
        <end position="133"/>
    </location>
</feature>
<feature type="region of interest" description="Disordered" evidence="1">
    <location>
        <begin position="148"/>
        <end position="181"/>
    </location>
</feature>
<feature type="compositionally biased region" description="Basic and acidic residues" evidence="1">
    <location>
        <begin position="516"/>
        <end position="528"/>
    </location>
</feature>
<comment type="caution">
    <text evidence="2">The sequence shown here is derived from an EMBL/GenBank/DDBJ whole genome shotgun (WGS) entry which is preliminary data.</text>
</comment>
<dbReference type="AlphaFoldDB" id="A0A9P5TVK9"/>
<sequence length="578" mass="63121">MDRRPPYPSVPVDPAEGSPLGNSYQQPHVLDPDYGPQTIHRSDLFFMNSSPHMHTSNKRDPRQQNPPLQLYPYHQQAFQHHFASPPPPPPNRPIASPHNSYPQNPPYYEYRQRAASTPARPPPPVPPPPLPPKPIVYPVLGAATAIPHEFAHYTTPHLPPPPPLPPPPDPQPEESPIEESNELAMVLALSQSESVQRQILEEQLRQKEEEDLAKALAESALLSGVSSHESSNDDYFPQTNEDLLSSKAQYDSYIVRARARSTPEDAVSHATDSSYAEFGGHDKWNAQRSSQVQREETNFLSQQVEQEVEPTADTFPAHDPPAHASERVSSRPLSISSASSLPYTQPSPKSNGFYSAESDLAYTKGNVNSSRPPSPTFVPDNAVSQPTVETVLVFDDEAYARQLAAEEEELARREQYQSEQKKSLGEDPNKQPGEPYLPVYSSLGVQGGQSLDKVISNSSSSSSLSNAGPPSRPIQYPIAGSSEQSELVARPGPSQSELPHFVPILPVVYPSPSLGLHRENESDAHSEASHQSSTRTTASAPISHTGNQAQSFQENLPSKIASGSPVSEGRISGQTVNS</sequence>
<feature type="compositionally biased region" description="Basic and acidic residues" evidence="1">
    <location>
        <begin position="320"/>
        <end position="329"/>
    </location>
</feature>
<evidence type="ECO:0000313" key="3">
    <source>
        <dbReference type="Proteomes" id="UP000724874"/>
    </source>
</evidence>
<feature type="region of interest" description="Disordered" evidence="1">
    <location>
        <begin position="260"/>
        <end position="384"/>
    </location>
</feature>
<feature type="region of interest" description="Disordered" evidence="1">
    <location>
        <begin position="405"/>
        <end position="578"/>
    </location>
</feature>
<feature type="compositionally biased region" description="Low complexity" evidence="1">
    <location>
        <begin position="456"/>
        <end position="466"/>
    </location>
</feature>
<feature type="compositionally biased region" description="Pro residues" evidence="1">
    <location>
        <begin position="1"/>
        <end position="11"/>
    </location>
</feature>
<feature type="compositionally biased region" description="Acidic residues" evidence="1">
    <location>
        <begin position="171"/>
        <end position="181"/>
    </location>
</feature>